<feature type="domain" description="3-hydroxyacyl-CoA dehydrogenase NAD binding" evidence="6">
    <location>
        <begin position="5"/>
        <end position="183"/>
    </location>
</feature>
<dbReference type="PANTHER" id="PTHR48075:SF9">
    <property type="entry name" value="3-HYDROXYBUTYRYL-COA DEHYDROGENASE"/>
    <property type="match status" value="1"/>
</dbReference>
<evidence type="ECO:0000256" key="3">
    <source>
        <dbReference type="ARBA" id="ARBA00023002"/>
    </source>
</evidence>
<evidence type="ECO:0000313" key="7">
    <source>
        <dbReference type="EMBL" id="KPL90325.1"/>
    </source>
</evidence>
<dbReference type="GO" id="GO:0070403">
    <property type="term" value="F:NAD+ binding"/>
    <property type="evidence" value="ECO:0007669"/>
    <property type="project" value="InterPro"/>
</dbReference>
<gene>
    <name evidence="7" type="ORF">SE18_06830</name>
</gene>
<name>A0A0P6Z0F3_9CHLR</name>
<dbReference type="PROSITE" id="PS00067">
    <property type="entry name" value="3HCDH"/>
    <property type="match status" value="1"/>
</dbReference>
<dbReference type="InterPro" id="IPR008927">
    <property type="entry name" value="6-PGluconate_DH-like_C_sf"/>
</dbReference>
<dbReference type="EMBL" id="LGKP01000012">
    <property type="protein sequence ID" value="KPL90325.1"/>
    <property type="molecule type" value="Genomic_DNA"/>
</dbReference>
<dbReference type="GO" id="GO:0006635">
    <property type="term" value="P:fatty acid beta-oxidation"/>
    <property type="evidence" value="ECO:0007669"/>
    <property type="project" value="TreeGrafter"/>
</dbReference>
<evidence type="ECO:0000256" key="4">
    <source>
        <dbReference type="PIRSR" id="PIRSR000105-1"/>
    </source>
</evidence>
<keyword evidence="3" id="KW-0560">Oxidoreductase</keyword>
<dbReference type="InterPro" id="IPR006108">
    <property type="entry name" value="3HC_DH_C"/>
</dbReference>
<dbReference type="RefSeq" id="WP_054533685.1">
    <property type="nucleotide sequence ID" value="NZ_LGKP01000012.1"/>
</dbReference>
<keyword evidence="8" id="KW-1185">Reference proteome</keyword>
<dbReference type="PATRIC" id="fig|70996.4.peg.4722"/>
<dbReference type="InterPro" id="IPR013328">
    <property type="entry name" value="6PGD_dom2"/>
</dbReference>
<dbReference type="GO" id="GO:0008691">
    <property type="term" value="F:3-hydroxybutyryl-CoA dehydrogenase activity"/>
    <property type="evidence" value="ECO:0007669"/>
    <property type="project" value="TreeGrafter"/>
</dbReference>
<comment type="pathway">
    <text evidence="1">Lipid metabolism; butanoate metabolism.</text>
</comment>
<dbReference type="FunFam" id="3.40.50.720:FF:000009">
    <property type="entry name" value="Fatty oxidation complex, alpha subunit"/>
    <property type="match status" value="1"/>
</dbReference>
<feature type="site" description="Important for catalytic activity" evidence="4">
    <location>
        <position position="140"/>
    </location>
</feature>
<dbReference type="NCBIfam" id="NF005875">
    <property type="entry name" value="PRK07819.1"/>
    <property type="match status" value="1"/>
</dbReference>
<dbReference type="PIRSF" id="PIRSF000105">
    <property type="entry name" value="HCDH"/>
    <property type="match status" value="1"/>
</dbReference>
<dbReference type="Pfam" id="PF02737">
    <property type="entry name" value="3HCDH_N"/>
    <property type="match status" value="1"/>
</dbReference>
<comment type="similarity">
    <text evidence="2">Belongs to the 3-hydroxyacyl-CoA dehydrogenase family.</text>
</comment>
<dbReference type="STRING" id="70996.SE18_06830"/>
<protein>
    <submittedName>
        <fullName evidence="7">3-hydroxybutyryl-CoA dehydrogenase</fullName>
    </submittedName>
</protein>
<dbReference type="InterPro" id="IPR022694">
    <property type="entry name" value="3-OHacyl-CoA_DH"/>
</dbReference>
<evidence type="ECO:0000259" key="5">
    <source>
        <dbReference type="Pfam" id="PF00725"/>
    </source>
</evidence>
<dbReference type="SUPFAM" id="SSF51735">
    <property type="entry name" value="NAD(P)-binding Rossmann-fold domains"/>
    <property type="match status" value="1"/>
</dbReference>
<dbReference type="Pfam" id="PF00725">
    <property type="entry name" value="3HCDH"/>
    <property type="match status" value="1"/>
</dbReference>
<organism evidence="7 8">
    <name type="scientific">Herpetosiphon geysericola</name>
    <dbReference type="NCBI Taxonomy" id="70996"/>
    <lineage>
        <taxon>Bacteria</taxon>
        <taxon>Bacillati</taxon>
        <taxon>Chloroflexota</taxon>
        <taxon>Chloroflexia</taxon>
        <taxon>Herpetosiphonales</taxon>
        <taxon>Herpetosiphonaceae</taxon>
        <taxon>Herpetosiphon</taxon>
    </lineage>
</organism>
<sequence>MAITKVGVLGCGLMGAGIAQVAAQAGFTTVVREVNQAVLDKGLARINAILEKDVSKGKLSAADRDASVARLHGTTSFDDLADCDLIIEAIVEQLPAKREVFTALDALCPPSTIFVSNTSSLTIMEMAAVTKRPDRFAGLHFFNPVPVMKLVEIVRALTTSDETIAALHEFTRALGKTPIDTSDTTGFIVNRLLVPFLLDAVRLLESGVATREDIDEGMKLGCGHPMGPLTLLDFVGIDTVYSIANIMFDEFREPRFAPPPLLRRMMLAGHFGRKSGQGFYKYEG</sequence>
<dbReference type="Gene3D" id="3.40.50.720">
    <property type="entry name" value="NAD(P)-binding Rossmann-like Domain"/>
    <property type="match status" value="1"/>
</dbReference>
<dbReference type="InterPro" id="IPR006180">
    <property type="entry name" value="3-OHacyl-CoA_DH_CS"/>
</dbReference>
<dbReference type="OrthoDB" id="9771883at2"/>
<dbReference type="AlphaFoldDB" id="A0A0P6Z0F3"/>
<comment type="caution">
    <text evidence="7">The sequence shown here is derived from an EMBL/GenBank/DDBJ whole genome shotgun (WGS) entry which is preliminary data.</text>
</comment>
<dbReference type="Proteomes" id="UP000050277">
    <property type="component" value="Unassembled WGS sequence"/>
</dbReference>
<dbReference type="PANTHER" id="PTHR48075">
    <property type="entry name" value="3-HYDROXYACYL-COA DEHYDROGENASE FAMILY PROTEIN"/>
    <property type="match status" value="1"/>
</dbReference>
<proteinExistence type="inferred from homology"/>
<evidence type="ECO:0000256" key="1">
    <source>
        <dbReference type="ARBA" id="ARBA00005086"/>
    </source>
</evidence>
<dbReference type="InterPro" id="IPR036291">
    <property type="entry name" value="NAD(P)-bd_dom_sf"/>
</dbReference>
<evidence type="ECO:0000256" key="2">
    <source>
        <dbReference type="ARBA" id="ARBA00009463"/>
    </source>
</evidence>
<dbReference type="Gene3D" id="1.10.1040.10">
    <property type="entry name" value="N-(1-d-carboxylethyl)-l-norvaline Dehydrogenase, domain 2"/>
    <property type="match status" value="1"/>
</dbReference>
<dbReference type="SUPFAM" id="SSF48179">
    <property type="entry name" value="6-phosphogluconate dehydrogenase C-terminal domain-like"/>
    <property type="match status" value="1"/>
</dbReference>
<accession>A0A0P6Z0F3</accession>
<reference evidence="7 8" key="1">
    <citation type="submission" date="2015-07" db="EMBL/GenBank/DDBJ databases">
        <title>Whole genome sequence of Herpetosiphon geysericola DSM 7119.</title>
        <authorList>
            <person name="Hemp J."/>
            <person name="Ward L.M."/>
            <person name="Pace L.A."/>
            <person name="Fischer W.W."/>
        </authorList>
    </citation>
    <scope>NUCLEOTIDE SEQUENCE [LARGE SCALE GENOMIC DNA]</scope>
    <source>
        <strain evidence="7 8">DSM 7119</strain>
    </source>
</reference>
<feature type="domain" description="3-hydroxyacyl-CoA dehydrogenase C-terminal" evidence="5">
    <location>
        <begin position="186"/>
        <end position="282"/>
    </location>
</feature>
<dbReference type="InterPro" id="IPR006176">
    <property type="entry name" value="3-OHacyl-CoA_DH_NAD-bd"/>
</dbReference>
<evidence type="ECO:0000313" key="8">
    <source>
        <dbReference type="Proteomes" id="UP000050277"/>
    </source>
</evidence>
<evidence type="ECO:0000259" key="6">
    <source>
        <dbReference type="Pfam" id="PF02737"/>
    </source>
</evidence>